<feature type="compositionally biased region" description="Basic and acidic residues" evidence="1">
    <location>
        <begin position="102"/>
        <end position="119"/>
    </location>
</feature>
<comment type="caution">
    <text evidence="2">The sequence shown here is derived from an EMBL/GenBank/DDBJ whole genome shotgun (WGS) entry which is preliminary data.</text>
</comment>
<evidence type="ECO:0000313" key="2">
    <source>
        <dbReference type="EMBL" id="KAL0179647.1"/>
    </source>
</evidence>
<accession>A0ABD0Q0E0</accession>
<evidence type="ECO:0000313" key="3">
    <source>
        <dbReference type="Proteomes" id="UP001529510"/>
    </source>
</evidence>
<dbReference type="AlphaFoldDB" id="A0ABD0Q0E0"/>
<keyword evidence="3" id="KW-1185">Reference proteome</keyword>
<proteinExistence type="predicted"/>
<reference evidence="2 3" key="1">
    <citation type="submission" date="2024-05" db="EMBL/GenBank/DDBJ databases">
        <title>Genome sequencing and assembly of Indian major carp, Cirrhinus mrigala (Hamilton, 1822).</title>
        <authorList>
            <person name="Mohindra V."/>
            <person name="Chowdhury L.M."/>
            <person name="Lal K."/>
            <person name="Jena J.K."/>
        </authorList>
    </citation>
    <scope>NUCLEOTIDE SEQUENCE [LARGE SCALE GENOMIC DNA]</scope>
    <source>
        <strain evidence="2">CM1030</strain>
        <tissue evidence="2">Blood</tissue>
    </source>
</reference>
<feature type="region of interest" description="Disordered" evidence="1">
    <location>
        <begin position="44"/>
        <end position="119"/>
    </location>
</feature>
<dbReference type="EMBL" id="JAMKFB020000012">
    <property type="protein sequence ID" value="KAL0179647.1"/>
    <property type="molecule type" value="Genomic_DNA"/>
</dbReference>
<feature type="non-terminal residue" evidence="2">
    <location>
        <position position="1"/>
    </location>
</feature>
<evidence type="ECO:0000256" key="1">
    <source>
        <dbReference type="SAM" id="MobiDB-lite"/>
    </source>
</evidence>
<protein>
    <submittedName>
        <fullName evidence="2">Uncharacterized protein</fullName>
    </submittedName>
</protein>
<name>A0ABD0Q0E0_CIRMR</name>
<sequence length="119" mass="13109">SGLRKERRRKKKITNIISFDDDLDAGAEDEDEAGEDIVRSLRKNTVGHVSSEEALDPPDSTSPVHNGLTEPGIVSWAETPPQNGILPDTKSIDNEEEEEDDIYGKSRPEPTEEDHGNGD</sequence>
<feature type="non-terminal residue" evidence="2">
    <location>
        <position position="119"/>
    </location>
</feature>
<dbReference type="Proteomes" id="UP001529510">
    <property type="component" value="Unassembled WGS sequence"/>
</dbReference>
<organism evidence="2 3">
    <name type="scientific">Cirrhinus mrigala</name>
    <name type="common">Mrigala</name>
    <dbReference type="NCBI Taxonomy" id="683832"/>
    <lineage>
        <taxon>Eukaryota</taxon>
        <taxon>Metazoa</taxon>
        <taxon>Chordata</taxon>
        <taxon>Craniata</taxon>
        <taxon>Vertebrata</taxon>
        <taxon>Euteleostomi</taxon>
        <taxon>Actinopterygii</taxon>
        <taxon>Neopterygii</taxon>
        <taxon>Teleostei</taxon>
        <taxon>Ostariophysi</taxon>
        <taxon>Cypriniformes</taxon>
        <taxon>Cyprinidae</taxon>
        <taxon>Labeoninae</taxon>
        <taxon>Labeonini</taxon>
        <taxon>Cirrhinus</taxon>
    </lineage>
</organism>
<gene>
    <name evidence="2" type="ORF">M9458_025089</name>
</gene>